<feature type="non-terminal residue" evidence="1">
    <location>
        <position position="185"/>
    </location>
</feature>
<comment type="caution">
    <text evidence="1">The sequence shown here is derived from an EMBL/GenBank/DDBJ whole genome shotgun (WGS) entry which is preliminary data.</text>
</comment>
<evidence type="ECO:0000313" key="2">
    <source>
        <dbReference type="Proteomes" id="UP001215598"/>
    </source>
</evidence>
<protein>
    <submittedName>
        <fullName evidence="1">Uncharacterized protein</fullName>
    </submittedName>
</protein>
<sequence length="185" mass="21282">IADKAEKLDDFIRRGLYSYYNKDQRRVHYPMDQNPAPNTSPLASHAEIYNFALLDGRRITPTSRSSRNTAGSSIVQARIANKRYAGEIRSIFVHRQPGVPDSSETLLASIAWMKRSDYTPLDNPVFIWDRFPELGVETWELNQFVDPLSHDPPMIMHLRDLHCQLSRGTVTHTVPNMWITATMDR</sequence>
<accession>A0AAD7HRG8</accession>
<dbReference type="EMBL" id="JARKIB010000191">
    <property type="protein sequence ID" value="KAJ7725788.1"/>
    <property type="molecule type" value="Genomic_DNA"/>
</dbReference>
<organism evidence="1 2">
    <name type="scientific">Mycena metata</name>
    <dbReference type="NCBI Taxonomy" id="1033252"/>
    <lineage>
        <taxon>Eukaryota</taxon>
        <taxon>Fungi</taxon>
        <taxon>Dikarya</taxon>
        <taxon>Basidiomycota</taxon>
        <taxon>Agaricomycotina</taxon>
        <taxon>Agaricomycetes</taxon>
        <taxon>Agaricomycetidae</taxon>
        <taxon>Agaricales</taxon>
        <taxon>Marasmiineae</taxon>
        <taxon>Mycenaceae</taxon>
        <taxon>Mycena</taxon>
    </lineage>
</organism>
<reference evidence="1" key="1">
    <citation type="submission" date="2023-03" db="EMBL/GenBank/DDBJ databases">
        <title>Massive genome expansion in bonnet fungi (Mycena s.s.) driven by repeated elements and novel gene families across ecological guilds.</title>
        <authorList>
            <consortium name="Lawrence Berkeley National Laboratory"/>
            <person name="Harder C.B."/>
            <person name="Miyauchi S."/>
            <person name="Viragh M."/>
            <person name="Kuo A."/>
            <person name="Thoen E."/>
            <person name="Andreopoulos B."/>
            <person name="Lu D."/>
            <person name="Skrede I."/>
            <person name="Drula E."/>
            <person name="Henrissat B."/>
            <person name="Morin E."/>
            <person name="Kohler A."/>
            <person name="Barry K."/>
            <person name="LaButti K."/>
            <person name="Morin E."/>
            <person name="Salamov A."/>
            <person name="Lipzen A."/>
            <person name="Mereny Z."/>
            <person name="Hegedus B."/>
            <person name="Baldrian P."/>
            <person name="Stursova M."/>
            <person name="Weitz H."/>
            <person name="Taylor A."/>
            <person name="Grigoriev I.V."/>
            <person name="Nagy L.G."/>
            <person name="Martin F."/>
            <person name="Kauserud H."/>
        </authorList>
    </citation>
    <scope>NUCLEOTIDE SEQUENCE</scope>
    <source>
        <strain evidence="1">CBHHK182m</strain>
    </source>
</reference>
<keyword evidence="2" id="KW-1185">Reference proteome</keyword>
<proteinExistence type="predicted"/>
<name>A0AAD7HRG8_9AGAR</name>
<evidence type="ECO:0000313" key="1">
    <source>
        <dbReference type="EMBL" id="KAJ7725788.1"/>
    </source>
</evidence>
<feature type="non-terminal residue" evidence="1">
    <location>
        <position position="1"/>
    </location>
</feature>
<dbReference type="Proteomes" id="UP001215598">
    <property type="component" value="Unassembled WGS sequence"/>
</dbReference>
<gene>
    <name evidence="1" type="ORF">B0H16DRAFT_1241805</name>
</gene>
<dbReference type="AlphaFoldDB" id="A0AAD7HRG8"/>